<dbReference type="AlphaFoldDB" id="A0A976FEZ9"/>
<sequence>MRIPEIATIPMRRWAKSVLPRVNNQSAVSRDEEMARELQAQYDRENEAIAVAQPVMQDELLIQCGECGLTHVVRNATHGSTFLCTTCGAETQILLVHHIPYRPLFHLRPSADHMQHHVDCTHLLNFIEI</sequence>
<evidence type="ECO:0000313" key="2">
    <source>
        <dbReference type="Proteomes" id="UP000294530"/>
    </source>
</evidence>
<dbReference type="EMBL" id="SHOA02000013">
    <property type="protein sequence ID" value="TDH65483.1"/>
    <property type="molecule type" value="Genomic_DNA"/>
</dbReference>
<accession>A0A976FEZ9</accession>
<name>A0A976FEZ9_BRELC</name>
<proteinExistence type="predicted"/>
<dbReference type="RefSeq" id="XP_067814982.1">
    <property type="nucleotide sequence ID" value="XM_067962006.1"/>
</dbReference>
<evidence type="ECO:0000313" key="1">
    <source>
        <dbReference type="EMBL" id="TDH65483.1"/>
    </source>
</evidence>
<keyword evidence="2" id="KW-1185">Reference proteome</keyword>
<gene>
    <name evidence="1" type="ORF">CCR75_003915</name>
</gene>
<protein>
    <submittedName>
        <fullName evidence="1">Uncharacterized protein</fullName>
    </submittedName>
</protein>
<dbReference type="OrthoDB" id="153462at2759"/>
<organism evidence="1 2">
    <name type="scientific">Bremia lactucae</name>
    <name type="common">Lettuce downy mildew</name>
    <dbReference type="NCBI Taxonomy" id="4779"/>
    <lineage>
        <taxon>Eukaryota</taxon>
        <taxon>Sar</taxon>
        <taxon>Stramenopiles</taxon>
        <taxon>Oomycota</taxon>
        <taxon>Peronosporomycetes</taxon>
        <taxon>Peronosporales</taxon>
        <taxon>Peronosporaceae</taxon>
        <taxon>Bremia</taxon>
    </lineage>
</organism>
<reference evidence="1 2" key="1">
    <citation type="journal article" date="2021" name="Genome Biol.">
        <title>AFLAP: assembly-free linkage analysis pipeline using k-mers from genome sequencing data.</title>
        <authorList>
            <person name="Fletcher K."/>
            <person name="Zhang L."/>
            <person name="Gil J."/>
            <person name="Han R."/>
            <person name="Cavanaugh K."/>
            <person name="Michelmore R."/>
        </authorList>
    </citation>
    <scope>NUCLEOTIDE SEQUENCE [LARGE SCALE GENOMIC DNA]</scope>
    <source>
        <strain evidence="1 2">SF5</strain>
    </source>
</reference>
<dbReference type="GeneID" id="94347677"/>
<dbReference type="Proteomes" id="UP000294530">
    <property type="component" value="Unassembled WGS sequence"/>
</dbReference>
<comment type="caution">
    <text evidence="1">The sequence shown here is derived from an EMBL/GenBank/DDBJ whole genome shotgun (WGS) entry which is preliminary data.</text>
</comment>
<dbReference type="KEGG" id="blac:94347677"/>